<feature type="disulfide bond" evidence="7">
    <location>
        <begin position="257"/>
        <end position="267"/>
    </location>
</feature>
<feature type="disulfide bond" evidence="7">
    <location>
        <begin position="11"/>
        <end position="75"/>
    </location>
</feature>
<dbReference type="FunFam" id="3.10.250.10:FF:000006">
    <property type="entry name" value="neurotrypsin isoform X2"/>
    <property type="match status" value="4"/>
</dbReference>
<evidence type="ECO:0000256" key="7">
    <source>
        <dbReference type="PROSITE-ProRule" id="PRU00196"/>
    </source>
</evidence>
<evidence type="ECO:0000313" key="10">
    <source>
        <dbReference type="Ensembl" id="ENSATEP00000015669.2"/>
    </source>
</evidence>
<dbReference type="SMART" id="SM00202">
    <property type="entry name" value="SR"/>
    <property type="match status" value="7"/>
</dbReference>
<reference evidence="10" key="1">
    <citation type="submission" date="2021-04" db="EMBL/GenBank/DDBJ databases">
        <authorList>
            <consortium name="Wellcome Sanger Institute Data Sharing"/>
        </authorList>
    </citation>
    <scope>NUCLEOTIDE SEQUENCE [LARGE SCALE GENOMIC DNA]</scope>
</reference>
<dbReference type="FunFam" id="3.10.250.10:FF:000009">
    <property type="entry name" value="WC1"/>
    <property type="match status" value="1"/>
</dbReference>
<feature type="domain" description="SRCR" evidence="9">
    <location>
        <begin position="628"/>
        <end position="729"/>
    </location>
</feature>
<dbReference type="SUPFAM" id="SSF56487">
    <property type="entry name" value="SRCR-like"/>
    <property type="match status" value="7"/>
</dbReference>
<protein>
    <recommendedName>
        <fullName evidence="9">SRCR domain-containing protein</fullName>
    </recommendedName>
</protein>
<evidence type="ECO:0000256" key="5">
    <source>
        <dbReference type="ARBA" id="ARBA00023157"/>
    </source>
</evidence>
<dbReference type="STRING" id="64144.ENSATEP00000015669"/>
<evidence type="ECO:0000256" key="1">
    <source>
        <dbReference type="ARBA" id="ARBA00004613"/>
    </source>
</evidence>
<dbReference type="InterPro" id="IPR001190">
    <property type="entry name" value="SRCR"/>
</dbReference>
<feature type="disulfide bond" evidence="7">
    <location>
        <begin position="518"/>
        <end position="582"/>
    </location>
</feature>
<evidence type="ECO:0000256" key="3">
    <source>
        <dbReference type="ARBA" id="ARBA00022729"/>
    </source>
</evidence>
<dbReference type="PROSITE" id="PS50287">
    <property type="entry name" value="SRCR_2"/>
    <property type="match status" value="7"/>
</dbReference>
<evidence type="ECO:0000256" key="8">
    <source>
        <dbReference type="SAM" id="MobiDB-lite"/>
    </source>
</evidence>
<proteinExistence type="predicted"/>
<evidence type="ECO:0000259" key="9">
    <source>
        <dbReference type="PROSITE" id="PS50287"/>
    </source>
</evidence>
<keyword evidence="11" id="KW-1185">Reference proteome</keyword>
<dbReference type="PRINTS" id="PR00258">
    <property type="entry name" value="SPERACTRCPTR"/>
</dbReference>
<feature type="domain" description="SRCR" evidence="9">
    <location>
        <begin position="376"/>
        <end position="477"/>
    </location>
</feature>
<dbReference type="PANTHER" id="PTHR19331:SF22">
    <property type="entry name" value="DELETED IN MALIGNANT BRAIN TUMORS 1 PROTEIN"/>
    <property type="match status" value="1"/>
</dbReference>
<sequence>IYHNNIWGTVCDDYWDLNDAMVVCRELNCGAELNAPQWAKFGEGTGQIWLDDVDCSGNERSLTECQHRGFGNYNCGHSEDAGVICSGEKIFVLLRLDSLLILLTNATKSPNGWDLNDAMVVCRELNCGAALDAPQWAQFGEGTGQIWLNDVACSGNERSLTECQHSGFGNNNNCGHSEDAGVICSGVRLSGSGSTQCSGRVEIYHNNIWGTVCDDSWDLNDAMVVCRELNCGAALDAPQSAQFGEGTGQIWLDDVACSGNERSLTECVICSVVRLSGSGSTQCSGRVEIYHNNIWGTVCDDSWDLNDAMVVCRELNCGAALDAPQSAQFGPGSGQIWLDDVDCSRNERSLTECQHNGFGNHNCRHSEDAGVICSGVRLSGSGSTQCSGRVEIYHNSTWGTVCYDYWDVNDAMVVCRELNCGAALIVTQSANFGGGTGQIWPVDVNCSGNESSLTECQHRGFGNHTCRHGADVGVICSGEKIFVLSGLDSVQIRLSGSGSTQCSGRVEIYHNNTWGTVCDDEWDLNDAMVVCRELNCGAALDATQLAQFGEGTGQIWLDDVACSGNEWSLTECQHRGFGTHDCRHREDAGVICSGEKIFVLSELDSLCCCLTVNILIYCFLSSVLFLGMRLSGSGSTLCSGRVEIYHNNIWGTVCDDSWDLNDAMVVCRELRCGTALSAPQSAKFGEGTGQIWLDDVTCSGSESFLTECQHSGFGKHNCKHNEDAGVICSGAKNSLFCLFCNIIPEQNKTKAADRGRGRNCNRTPPGKGRIPDGPKQTRTGGGREARRRARNTRPGGRREARRRDRAQQTRSASGGRPGGGRRTRSASGGRPGGGRRTRSASGGRPGGGRRTRSASGGRPGGGRRTRSASGGRSGGGRRTRSASGGRPGGDEPEDRASGGRPGGDEPEDRALGGRPGGGEPEDRARDP</sequence>
<dbReference type="Ensembl" id="ENSATET00000015912.2">
    <property type="protein sequence ID" value="ENSATEP00000015669.2"/>
    <property type="gene ID" value="ENSATEG00000025452.1"/>
</dbReference>
<dbReference type="Pfam" id="PF00530">
    <property type="entry name" value="SRCR"/>
    <property type="match status" value="7"/>
</dbReference>
<feature type="disulfide bond" evidence="7">
    <location>
        <begin position="562"/>
        <end position="572"/>
    </location>
</feature>
<organism evidence="10 11">
    <name type="scientific">Anabas testudineus</name>
    <name type="common">Climbing perch</name>
    <name type="synonym">Anthias testudineus</name>
    <dbReference type="NCBI Taxonomy" id="64144"/>
    <lineage>
        <taxon>Eukaryota</taxon>
        <taxon>Metazoa</taxon>
        <taxon>Chordata</taxon>
        <taxon>Craniata</taxon>
        <taxon>Vertebrata</taxon>
        <taxon>Euteleostomi</taxon>
        <taxon>Actinopterygii</taxon>
        <taxon>Neopterygii</taxon>
        <taxon>Teleostei</taxon>
        <taxon>Neoteleostei</taxon>
        <taxon>Acanthomorphata</taxon>
        <taxon>Anabantaria</taxon>
        <taxon>Anabantiformes</taxon>
        <taxon>Anabantoidei</taxon>
        <taxon>Anabantidae</taxon>
        <taxon>Anabas</taxon>
    </lineage>
</organism>
<feature type="disulfide bond" evidence="7">
    <location>
        <begin position="153"/>
        <end position="163"/>
    </location>
</feature>
<reference evidence="10" key="2">
    <citation type="submission" date="2025-08" db="UniProtKB">
        <authorList>
            <consortium name="Ensembl"/>
        </authorList>
    </citation>
    <scope>IDENTIFICATION</scope>
</reference>
<keyword evidence="3" id="KW-0732">Signal</keyword>
<feature type="disulfide bond" evidence="7">
    <location>
        <begin position="402"/>
        <end position="466"/>
    </location>
</feature>
<feature type="disulfide bond" evidence="7">
    <location>
        <begin position="654"/>
        <end position="718"/>
    </location>
</feature>
<feature type="disulfide bond" evidence="7">
    <location>
        <begin position="55"/>
        <end position="65"/>
    </location>
</feature>
<feature type="disulfide bond" evidence="7">
    <location>
        <begin position="24"/>
        <end position="85"/>
    </location>
</feature>
<feature type="domain" description="SRCR" evidence="9">
    <location>
        <begin position="273"/>
        <end position="374"/>
    </location>
</feature>
<feature type="disulfide bond" evidence="7">
    <location>
        <begin position="698"/>
        <end position="708"/>
    </location>
</feature>
<keyword evidence="6" id="KW-0325">Glycoprotein</keyword>
<feature type="domain" description="SRCR" evidence="9">
    <location>
        <begin position="111"/>
        <end position="185"/>
    </location>
</feature>
<dbReference type="GO" id="GO:0016020">
    <property type="term" value="C:membrane"/>
    <property type="evidence" value="ECO:0007669"/>
    <property type="project" value="InterPro"/>
</dbReference>
<comment type="subcellular location">
    <subcellularLocation>
        <location evidence="1">Secreted</location>
    </subcellularLocation>
</comment>
<evidence type="ECO:0000256" key="6">
    <source>
        <dbReference type="ARBA" id="ARBA00023180"/>
    </source>
</evidence>
<keyword evidence="5 7" id="KW-1015">Disulfide bond</keyword>
<name>A0A3Q1I7T5_ANATE</name>
<feature type="region of interest" description="Disordered" evidence="8">
    <location>
        <begin position="748"/>
        <end position="927"/>
    </location>
</feature>
<keyword evidence="2" id="KW-0964">Secreted</keyword>
<dbReference type="FunFam" id="3.10.250.10:FF:000002">
    <property type="entry name" value="Scavenger receptor cysteine-rich type 1 protein M130"/>
    <property type="match status" value="2"/>
</dbReference>
<feature type="domain" description="SRCR" evidence="9">
    <location>
        <begin position="187"/>
        <end position="267"/>
    </location>
</feature>
<feature type="disulfide bond" evidence="7">
    <location>
        <begin position="312"/>
        <end position="373"/>
    </location>
</feature>
<feature type="disulfide bond" evidence="7">
    <location>
        <begin position="667"/>
        <end position="728"/>
    </location>
</feature>
<evidence type="ECO:0000313" key="11">
    <source>
        <dbReference type="Proteomes" id="UP000265040"/>
    </source>
</evidence>
<dbReference type="PANTHER" id="PTHR19331">
    <property type="entry name" value="SCAVENGER RECEPTOR DOMAIN-CONTAINING"/>
    <property type="match status" value="1"/>
</dbReference>
<dbReference type="AlphaFoldDB" id="A0A3Q1I7T5"/>
<feature type="disulfide bond" evidence="7">
    <location>
        <begin position="415"/>
        <end position="476"/>
    </location>
</feature>
<feature type="domain" description="SRCR" evidence="9">
    <location>
        <begin position="1"/>
        <end position="86"/>
    </location>
</feature>
<evidence type="ECO:0000256" key="4">
    <source>
        <dbReference type="ARBA" id="ARBA00022737"/>
    </source>
</evidence>
<feature type="compositionally biased region" description="Basic and acidic residues" evidence="8">
    <location>
        <begin position="796"/>
        <end position="807"/>
    </location>
</feature>
<comment type="caution">
    <text evidence="7">Lacks conserved residue(s) required for the propagation of feature annotation.</text>
</comment>
<feature type="disulfide bond" evidence="7">
    <location>
        <begin position="299"/>
        <end position="363"/>
    </location>
</feature>
<accession>A0A3Q1I7T5</accession>
<evidence type="ECO:0000256" key="2">
    <source>
        <dbReference type="ARBA" id="ARBA00022525"/>
    </source>
</evidence>
<feature type="disulfide bond" evidence="7">
    <location>
        <begin position="446"/>
        <end position="456"/>
    </location>
</feature>
<feature type="disulfide bond" evidence="7">
    <location>
        <begin position="343"/>
        <end position="353"/>
    </location>
</feature>
<dbReference type="GeneTree" id="ENSGT00940000162108"/>
<feature type="domain" description="SRCR" evidence="9">
    <location>
        <begin position="492"/>
        <end position="593"/>
    </location>
</feature>
<dbReference type="Proteomes" id="UP000265040">
    <property type="component" value="Chromosome 8"/>
</dbReference>
<dbReference type="Gene3D" id="3.10.250.10">
    <property type="entry name" value="SRCR-like domain"/>
    <property type="match status" value="7"/>
</dbReference>
<reference evidence="10" key="3">
    <citation type="submission" date="2025-09" db="UniProtKB">
        <authorList>
            <consortium name="Ensembl"/>
        </authorList>
    </citation>
    <scope>IDENTIFICATION</scope>
</reference>
<feature type="disulfide bond" evidence="7">
    <location>
        <begin position="531"/>
        <end position="592"/>
    </location>
</feature>
<keyword evidence="4" id="KW-0677">Repeat</keyword>
<dbReference type="InterPro" id="IPR036772">
    <property type="entry name" value="SRCR-like_dom_sf"/>
</dbReference>